<dbReference type="STRING" id="479433.Caci_3998"/>
<dbReference type="InParanoid" id="C7QEV3"/>
<dbReference type="KEGG" id="cai:Caci_3998"/>
<evidence type="ECO:0000256" key="3">
    <source>
        <dbReference type="ARBA" id="ARBA00023125"/>
    </source>
</evidence>
<dbReference type="OrthoDB" id="5242390at2"/>
<dbReference type="InterPro" id="IPR001647">
    <property type="entry name" value="HTH_TetR"/>
</dbReference>
<keyword evidence="2" id="KW-0805">Transcription regulation</keyword>
<gene>
    <name evidence="7" type="ordered locus">Caci_3998</name>
</gene>
<keyword evidence="8" id="KW-1185">Reference proteome</keyword>
<sequence length="205" mass="21899">MPRISPERRAAKRGDIIAAARRCFSRDGFHQTSMPEIAAEAGLSAGAPYRYFASKEEIILAIASDAFRLVFEPVQRLAEATDAPTVADLVAAALRTIEQDTVTDAAGRMVPVEELLRCAVQTWSEILRSEEVRDGAVKGFEGVHRSIAEALRRGQAVGSMPATVDADLAARTVMGLLHGMLLQRVAFGAADAAGLADGVQAVLRQ</sequence>
<organism evidence="7 8">
    <name type="scientific">Catenulispora acidiphila (strain DSM 44928 / JCM 14897 / NBRC 102108 / NRRL B-24433 / ID139908)</name>
    <dbReference type="NCBI Taxonomy" id="479433"/>
    <lineage>
        <taxon>Bacteria</taxon>
        <taxon>Bacillati</taxon>
        <taxon>Actinomycetota</taxon>
        <taxon>Actinomycetes</taxon>
        <taxon>Catenulisporales</taxon>
        <taxon>Catenulisporaceae</taxon>
        <taxon>Catenulispora</taxon>
    </lineage>
</organism>
<dbReference type="FunCoup" id="C7QEV3">
    <property type="interactions" value="3"/>
</dbReference>
<dbReference type="AlphaFoldDB" id="C7QEV3"/>
<dbReference type="PANTHER" id="PTHR30055:SF229">
    <property type="entry name" value="HTH-TYPE TRANSCRIPTIONAL REPRESSOR RV1474C"/>
    <property type="match status" value="1"/>
</dbReference>
<feature type="DNA-binding region" description="H-T-H motif" evidence="5">
    <location>
        <begin position="33"/>
        <end position="52"/>
    </location>
</feature>
<feature type="domain" description="HTH tetR-type" evidence="6">
    <location>
        <begin position="10"/>
        <end position="70"/>
    </location>
</feature>
<dbReference type="EMBL" id="CP001700">
    <property type="protein sequence ID" value="ACU72873.1"/>
    <property type="molecule type" value="Genomic_DNA"/>
</dbReference>
<proteinExistence type="predicted"/>
<keyword evidence="4" id="KW-0804">Transcription</keyword>
<dbReference type="Pfam" id="PF00440">
    <property type="entry name" value="TetR_N"/>
    <property type="match status" value="1"/>
</dbReference>
<dbReference type="InterPro" id="IPR036271">
    <property type="entry name" value="Tet_transcr_reg_TetR-rel_C_sf"/>
</dbReference>
<dbReference type="Proteomes" id="UP000000851">
    <property type="component" value="Chromosome"/>
</dbReference>
<evidence type="ECO:0000259" key="6">
    <source>
        <dbReference type="PROSITE" id="PS50977"/>
    </source>
</evidence>
<dbReference type="InterPro" id="IPR039538">
    <property type="entry name" value="BetI_C"/>
</dbReference>
<dbReference type="PRINTS" id="PR00455">
    <property type="entry name" value="HTHTETR"/>
</dbReference>
<keyword evidence="1" id="KW-0678">Repressor</keyword>
<evidence type="ECO:0000256" key="5">
    <source>
        <dbReference type="PROSITE-ProRule" id="PRU00335"/>
    </source>
</evidence>
<dbReference type="RefSeq" id="WP_015792602.1">
    <property type="nucleotide sequence ID" value="NC_013131.1"/>
</dbReference>
<evidence type="ECO:0000313" key="8">
    <source>
        <dbReference type="Proteomes" id="UP000000851"/>
    </source>
</evidence>
<dbReference type="GO" id="GO:0000976">
    <property type="term" value="F:transcription cis-regulatory region binding"/>
    <property type="evidence" value="ECO:0007669"/>
    <property type="project" value="TreeGrafter"/>
</dbReference>
<dbReference type="GO" id="GO:0003700">
    <property type="term" value="F:DNA-binding transcription factor activity"/>
    <property type="evidence" value="ECO:0007669"/>
    <property type="project" value="TreeGrafter"/>
</dbReference>
<keyword evidence="3 5" id="KW-0238">DNA-binding</keyword>
<protein>
    <submittedName>
        <fullName evidence="7">Transcriptional regulator, TetR family</fullName>
    </submittedName>
</protein>
<dbReference type="Gene3D" id="1.10.357.10">
    <property type="entry name" value="Tetracycline Repressor, domain 2"/>
    <property type="match status" value="1"/>
</dbReference>
<dbReference type="InterPro" id="IPR009057">
    <property type="entry name" value="Homeodomain-like_sf"/>
</dbReference>
<dbReference type="SUPFAM" id="SSF48498">
    <property type="entry name" value="Tetracyclin repressor-like, C-terminal domain"/>
    <property type="match status" value="1"/>
</dbReference>
<dbReference type="PROSITE" id="PS50977">
    <property type="entry name" value="HTH_TETR_2"/>
    <property type="match status" value="1"/>
</dbReference>
<evidence type="ECO:0000256" key="1">
    <source>
        <dbReference type="ARBA" id="ARBA00022491"/>
    </source>
</evidence>
<dbReference type="Pfam" id="PF13977">
    <property type="entry name" value="TetR_C_6"/>
    <property type="match status" value="1"/>
</dbReference>
<dbReference type="PANTHER" id="PTHR30055">
    <property type="entry name" value="HTH-TYPE TRANSCRIPTIONAL REGULATOR RUTR"/>
    <property type="match status" value="1"/>
</dbReference>
<dbReference type="HOGENOM" id="CLU_069356_15_12_11"/>
<dbReference type="eggNOG" id="COG1309">
    <property type="taxonomic scope" value="Bacteria"/>
</dbReference>
<evidence type="ECO:0000256" key="4">
    <source>
        <dbReference type="ARBA" id="ARBA00023163"/>
    </source>
</evidence>
<reference evidence="7 8" key="1">
    <citation type="journal article" date="2009" name="Stand. Genomic Sci.">
        <title>Complete genome sequence of Catenulispora acidiphila type strain (ID 139908).</title>
        <authorList>
            <person name="Copeland A."/>
            <person name="Lapidus A."/>
            <person name="Glavina Del Rio T."/>
            <person name="Nolan M."/>
            <person name="Lucas S."/>
            <person name="Chen F."/>
            <person name="Tice H."/>
            <person name="Cheng J.F."/>
            <person name="Bruce D."/>
            <person name="Goodwin L."/>
            <person name="Pitluck S."/>
            <person name="Mikhailova N."/>
            <person name="Pati A."/>
            <person name="Ivanova N."/>
            <person name="Mavromatis K."/>
            <person name="Chen A."/>
            <person name="Palaniappan K."/>
            <person name="Chain P."/>
            <person name="Land M."/>
            <person name="Hauser L."/>
            <person name="Chang Y.J."/>
            <person name="Jeffries C.D."/>
            <person name="Chertkov O."/>
            <person name="Brettin T."/>
            <person name="Detter J.C."/>
            <person name="Han C."/>
            <person name="Ali Z."/>
            <person name="Tindall B.J."/>
            <person name="Goker M."/>
            <person name="Bristow J."/>
            <person name="Eisen J.A."/>
            <person name="Markowitz V."/>
            <person name="Hugenholtz P."/>
            <person name="Kyrpides N.C."/>
            <person name="Klenk H.P."/>
        </authorList>
    </citation>
    <scope>NUCLEOTIDE SEQUENCE [LARGE SCALE GENOMIC DNA]</scope>
    <source>
        <strain evidence="8">DSM 44928 / JCM 14897 / NBRC 102108 / NRRL B-24433 / ID139908</strain>
    </source>
</reference>
<name>C7QEV3_CATAD</name>
<dbReference type="InterPro" id="IPR050109">
    <property type="entry name" value="HTH-type_TetR-like_transc_reg"/>
</dbReference>
<evidence type="ECO:0000256" key="2">
    <source>
        <dbReference type="ARBA" id="ARBA00023015"/>
    </source>
</evidence>
<evidence type="ECO:0000313" key="7">
    <source>
        <dbReference type="EMBL" id="ACU72873.1"/>
    </source>
</evidence>
<dbReference type="SUPFAM" id="SSF46689">
    <property type="entry name" value="Homeodomain-like"/>
    <property type="match status" value="1"/>
</dbReference>
<accession>C7QEV3</accession>